<name>A0A1H9MK23_9BACI</name>
<feature type="transmembrane region" description="Helical" evidence="1">
    <location>
        <begin position="7"/>
        <end position="34"/>
    </location>
</feature>
<evidence type="ECO:0000256" key="1">
    <source>
        <dbReference type="SAM" id="Phobius"/>
    </source>
</evidence>
<evidence type="ECO:0000313" key="2">
    <source>
        <dbReference type="EMBL" id="SER24060.1"/>
    </source>
</evidence>
<accession>A0A1H9MK23</accession>
<organism evidence="2 3">
    <name type="scientific">Gracilibacillus ureilyticus</name>
    <dbReference type="NCBI Taxonomy" id="531814"/>
    <lineage>
        <taxon>Bacteria</taxon>
        <taxon>Bacillati</taxon>
        <taxon>Bacillota</taxon>
        <taxon>Bacilli</taxon>
        <taxon>Bacillales</taxon>
        <taxon>Bacillaceae</taxon>
        <taxon>Gracilibacillus</taxon>
    </lineage>
</organism>
<reference evidence="2 3" key="1">
    <citation type="submission" date="2016-10" db="EMBL/GenBank/DDBJ databases">
        <authorList>
            <person name="de Groot N.N."/>
        </authorList>
    </citation>
    <scope>NUCLEOTIDE SEQUENCE [LARGE SCALE GENOMIC DNA]</scope>
    <source>
        <strain evidence="2 3">CGMCC 1.7727</strain>
    </source>
</reference>
<proteinExistence type="predicted"/>
<dbReference type="Proteomes" id="UP000199687">
    <property type="component" value="Unassembled WGS sequence"/>
</dbReference>
<sequence length="151" mass="17607">MELIITAVLFVVKSIGTLLIIPFISFELGIVNFMELPETHFIVIIQIILAAIISLAYILMVGTFIKAFPKIMFRMSKDYLHAERTEDLNFDEDKHLNLLKEKYYYSKLPSFLVSKKRLFDVLSYVLIGTSVWNIFIYHGLGEGNLLRLWLW</sequence>
<keyword evidence="1" id="KW-0472">Membrane</keyword>
<feature type="transmembrane region" description="Helical" evidence="1">
    <location>
        <begin position="121"/>
        <end position="140"/>
    </location>
</feature>
<keyword evidence="1" id="KW-0812">Transmembrane</keyword>
<dbReference type="RefSeq" id="WP_089738943.1">
    <property type="nucleotide sequence ID" value="NZ_FOGL01000002.1"/>
</dbReference>
<keyword evidence="3" id="KW-1185">Reference proteome</keyword>
<evidence type="ECO:0000313" key="3">
    <source>
        <dbReference type="Proteomes" id="UP000199687"/>
    </source>
</evidence>
<feature type="transmembrane region" description="Helical" evidence="1">
    <location>
        <begin position="40"/>
        <end position="65"/>
    </location>
</feature>
<keyword evidence="1" id="KW-1133">Transmembrane helix</keyword>
<protein>
    <submittedName>
        <fullName evidence="2">Uncharacterized protein</fullName>
    </submittedName>
</protein>
<dbReference type="AlphaFoldDB" id="A0A1H9MK23"/>
<gene>
    <name evidence="2" type="ORF">SAMN04487944_10226</name>
</gene>
<dbReference type="EMBL" id="FOGL01000002">
    <property type="protein sequence ID" value="SER24060.1"/>
    <property type="molecule type" value="Genomic_DNA"/>
</dbReference>